<dbReference type="Proteomes" id="UP000014387">
    <property type="component" value="Unassembled WGS sequence"/>
</dbReference>
<dbReference type="AlphaFoldDB" id="A0A9W5REA5"/>
<evidence type="ECO:0008006" key="7">
    <source>
        <dbReference type="Google" id="ProtNLM"/>
    </source>
</evidence>
<evidence type="ECO:0000256" key="4">
    <source>
        <dbReference type="ARBA" id="ARBA00023136"/>
    </source>
</evidence>
<protein>
    <recommendedName>
        <fullName evidence="7">DoxX family protein</fullName>
    </recommendedName>
</protein>
<sequence>MIARPLIAAPFVIDGLSAVKDPDAHAQQFQKVSPYLERLGVPPVITSDAKMASRALGAVTVLAGTSFALGKAPRISATVLAATAVPIALVQNPVWTAKDHELRGRYRRGLERYGAALGGLMLATVDREGEPSKAWQLANWREQQLALTRARNETWEAAKEAFDA</sequence>
<gene>
    <name evidence="5" type="ORF">HMPREF9238_00545</name>
</gene>
<dbReference type="InterPro" id="IPR032808">
    <property type="entry name" value="DoxX"/>
</dbReference>
<evidence type="ECO:0000256" key="2">
    <source>
        <dbReference type="ARBA" id="ARBA00022692"/>
    </source>
</evidence>
<comment type="subcellular location">
    <subcellularLocation>
        <location evidence="1">Membrane</location>
        <topology evidence="1">Multi-pass membrane protein</topology>
    </subcellularLocation>
</comment>
<evidence type="ECO:0000256" key="1">
    <source>
        <dbReference type="ARBA" id="ARBA00004141"/>
    </source>
</evidence>
<evidence type="ECO:0000256" key="3">
    <source>
        <dbReference type="ARBA" id="ARBA00022989"/>
    </source>
</evidence>
<evidence type="ECO:0000313" key="6">
    <source>
        <dbReference type="Proteomes" id="UP000014387"/>
    </source>
</evidence>
<keyword evidence="3" id="KW-1133">Transmembrane helix</keyword>
<dbReference type="Pfam" id="PF07681">
    <property type="entry name" value="DoxX"/>
    <property type="match status" value="1"/>
</dbReference>
<organism evidence="5 6">
    <name type="scientific">Gleimia europaea ACS-120-V-Col10b</name>
    <dbReference type="NCBI Taxonomy" id="883069"/>
    <lineage>
        <taxon>Bacteria</taxon>
        <taxon>Bacillati</taxon>
        <taxon>Actinomycetota</taxon>
        <taxon>Actinomycetes</taxon>
        <taxon>Actinomycetales</taxon>
        <taxon>Actinomycetaceae</taxon>
        <taxon>Gleimia</taxon>
    </lineage>
</organism>
<keyword evidence="6" id="KW-1185">Reference proteome</keyword>
<reference evidence="5 6" key="1">
    <citation type="submission" date="2013-05" db="EMBL/GenBank/DDBJ databases">
        <title>The Genome Sequence of Actinomyces europaeus ACS-120-V-COL10B.</title>
        <authorList>
            <consortium name="The Broad Institute Genomics Platform"/>
            <person name="Earl A."/>
            <person name="Ward D."/>
            <person name="Feldgarden M."/>
            <person name="Gevers D."/>
            <person name="Saerens B."/>
            <person name="Vaneechoutte M."/>
            <person name="Walker B."/>
            <person name="Young S."/>
            <person name="Zeng Q."/>
            <person name="Gargeya S."/>
            <person name="Fitzgerald M."/>
            <person name="Haas B."/>
            <person name="Abouelleil A."/>
            <person name="Allen A.W."/>
            <person name="Alvarado L."/>
            <person name="Arachchi H.M."/>
            <person name="Berlin A.M."/>
            <person name="Chapman S.B."/>
            <person name="Gainer-Dewar J."/>
            <person name="Goldberg J."/>
            <person name="Griggs A."/>
            <person name="Gujja S."/>
            <person name="Hansen M."/>
            <person name="Howarth C."/>
            <person name="Imamovic A."/>
            <person name="Ireland A."/>
            <person name="Larimer J."/>
            <person name="McCowan C."/>
            <person name="Murphy C."/>
            <person name="Pearson M."/>
            <person name="Poon T.W."/>
            <person name="Priest M."/>
            <person name="Roberts A."/>
            <person name="Saif S."/>
            <person name="Shea T."/>
            <person name="Sisk P."/>
            <person name="Sykes S."/>
            <person name="Wortman J."/>
            <person name="Nusbaum C."/>
            <person name="Birren B."/>
        </authorList>
    </citation>
    <scope>NUCLEOTIDE SEQUENCE [LARGE SCALE GENOMIC DNA]</scope>
    <source>
        <strain evidence="5 6">ACS-120-V-Col10b</strain>
    </source>
</reference>
<keyword evidence="4" id="KW-0472">Membrane</keyword>
<evidence type="ECO:0000313" key="5">
    <source>
        <dbReference type="EMBL" id="EPD30790.1"/>
    </source>
</evidence>
<dbReference type="GO" id="GO:0016020">
    <property type="term" value="C:membrane"/>
    <property type="evidence" value="ECO:0007669"/>
    <property type="project" value="UniProtKB-SubCell"/>
</dbReference>
<name>A0A9W5REA5_9ACTO</name>
<keyword evidence="2" id="KW-0812">Transmembrane</keyword>
<comment type="caution">
    <text evidence="5">The sequence shown here is derived from an EMBL/GenBank/DDBJ whole genome shotgun (WGS) entry which is preliminary data.</text>
</comment>
<proteinExistence type="predicted"/>
<accession>A0A9W5REA5</accession>
<dbReference type="EMBL" id="AGWN01000001">
    <property type="protein sequence ID" value="EPD30790.1"/>
    <property type="molecule type" value="Genomic_DNA"/>
</dbReference>